<name>A0A8T9B148_9HELO</name>
<evidence type="ECO:0000256" key="1">
    <source>
        <dbReference type="SAM" id="Phobius"/>
    </source>
</evidence>
<feature type="transmembrane region" description="Helical" evidence="1">
    <location>
        <begin position="176"/>
        <end position="199"/>
    </location>
</feature>
<feature type="transmembrane region" description="Helical" evidence="1">
    <location>
        <begin position="29"/>
        <end position="50"/>
    </location>
</feature>
<feature type="transmembrane region" description="Helical" evidence="1">
    <location>
        <begin position="102"/>
        <end position="122"/>
    </location>
</feature>
<keyword evidence="3" id="KW-1185">Reference proteome</keyword>
<reference evidence="2 3" key="1">
    <citation type="submission" date="2018-05" db="EMBL/GenBank/DDBJ databases">
        <title>Whole genome sequencing for identification of molecular markers to develop diagnostic detection tools for the regulated plant pathogen Lachnellula willkommii.</title>
        <authorList>
            <person name="Giroux E."/>
            <person name="Bilodeau G."/>
        </authorList>
    </citation>
    <scope>NUCLEOTIDE SEQUENCE [LARGE SCALE GENOMIC DNA]</scope>
    <source>
        <strain evidence="2 3">CBS 203.66</strain>
    </source>
</reference>
<evidence type="ECO:0000313" key="2">
    <source>
        <dbReference type="EMBL" id="TVY13700.1"/>
    </source>
</evidence>
<keyword evidence="1" id="KW-0812">Transmembrane</keyword>
<organism evidence="2 3">
    <name type="scientific">Lachnellula arida</name>
    <dbReference type="NCBI Taxonomy" id="1316785"/>
    <lineage>
        <taxon>Eukaryota</taxon>
        <taxon>Fungi</taxon>
        <taxon>Dikarya</taxon>
        <taxon>Ascomycota</taxon>
        <taxon>Pezizomycotina</taxon>
        <taxon>Leotiomycetes</taxon>
        <taxon>Helotiales</taxon>
        <taxon>Lachnaceae</taxon>
        <taxon>Lachnellula</taxon>
    </lineage>
</organism>
<feature type="transmembrane region" description="Helical" evidence="1">
    <location>
        <begin position="71"/>
        <end position="90"/>
    </location>
</feature>
<protein>
    <submittedName>
        <fullName evidence="2">Uncharacterized protein</fullName>
    </submittedName>
</protein>
<keyword evidence="1" id="KW-0472">Membrane</keyword>
<accession>A0A8T9B148</accession>
<dbReference type="AlphaFoldDB" id="A0A8T9B148"/>
<feature type="transmembrane region" description="Helical" evidence="1">
    <location>
        <begin position="134"/>
        <end position="156"/>
    </location>
</feature>
<keyword evidence="1" id="KW-1133">Transmembrane helix</keyword>
<sequence>MLCSNRPEGFGPHSTLCSPIPTTCFVDTIIIPLPVWLALLLLPLLITLSLHHRKQNFDPSTAHLRAAAPQSYVFIAVQVLYYVLIIANILMQTLEIVRLELLHFGIGLLPFTYVGLLLGAALHASSGVRGHIRAWQVVNGVLWLGGVAVSAVQVVGLDKEGINGRKGTKYPVSDQIIDVAVMAGVYAIIALLELGLGVWSVKRHGGRRESLKSGIGGVGGVGQHEMTDYGTGYPGHAL</sequence>
<proteinExistence type="predicted"/>
<gene>
    <name evidence="2" type="ORF">LARI1_G007882</name>
</gene>
<dbReference type="EMBL" id="QGMF01000880">
    <property type="protein sequence ID" value="TVY13700.1"/>
    <property type="molecule type" value="Genomic_DNA"/>
</dbReference>
<comment type="caution">
    <text evidence="2">The sequence shown here is derived from an EMBL/GenBank/DDBJ whole genome shotgun (WGS) entry which is preliminary data.</text>
</comment>
<dbReference type="Proteomes" id="UP000469559">
    <property type="component" value="Unassembled WGS sequence"/>
</dbReference>
<evidence type="ECO:0000313" key="3">
    <source>
        <dbReference type="Proteomes" id="UP000469559"/>
    </source>
</evidence>
<dbReference type="OrthoDB" id="5399848at2759"/>